<dbReference type="InParanoid" id="C3YKS4"/>
<sequence length="204" mass="21827">MIQKSLEMRGAFTCSTFRTISSEPPEITVTDQDDGSSEVKVRLSSMRFTHELHDPRSYEREKLEVAAKAEIIRSFDLPIDKARIIRVYIRKGSVVIFIYLPAAIVYFAATTIRVTAEPLALGAMGVTIYGLNSIDTKGSGVHSRASDGCDYTAKDKAKDIKTMGSAASGAVIGATYGTIAGLPGMALGAAIGFIGGAVFGNKYF</sequence>
<accession>C3YKS4</accession>
<keyword evidence="1" id="KW-0812">Transmembrane</keyword>
<keyword evidence="1" id="KW-1133">Transmembrane helix</keyword>
<reference evidence="2" key="1">
    <citation type="journal article" date="2008" name="Nature">
        <title>The amphioxus genome and the evolution of the chordate karyotype.</title>
        <authorList>
            <consortium name="US DOE Joint Genome Institute (JGI-PGF)"/>
            <person name="Putnam N.H."/>
            <person name="Butts T."/>
            <person name="Ferrier D.E.K."/>
            <person name="Furlong R.F."/>
            <person name="Hellsten U."/>
            <person name="Kawashima T."/>
            <person name="Robinson-Rechavi M."/>
            <person name="Shoguchi E."/>
            <person name="Terry A."/>
            <person name="Yu J.-K."/>
            <person name="Benito-Gutierrez E.L."/>
            <person name="Dubchak I."/>
            <person name="Garcia-Fernandez J."/>
            <person name="Gibson-Brown J.J."/>
            <person name="Grigoriev I.V."/>
            <person name="Horton A.C."/>
            <person name="de Jong P.J."/>
            <person name="Jurka J."/>
            <person name="Kapitonov V.V."/>
            <person name="Kohara Y."/>
            <person name="Kuroki Y."/>
            <person name="Lindquist E."/>
            <person name="Lucas S."/>
            <person name="Osoegawa K."/>
            <person name="Pennacchio L.A."/>
            <person name="Salamov A.A."/>
            <person name="Satou Y."/>
            <person name="Sauka-Spengler T."/>
            <person name="Schmutz J."/>
            <person name="Shin-I T."/>
            <person name="Toyoda A."/>
            <person name="Bronner-Fraser M."/>
            <person name="Fujiyama A."/>
            <person name="Holland L.Z."/>
            <person name="Holland P.W.H."/>
            <person name="Satoh N."/>
            <person name="Rokhsar D.S."/>
        </authorList>
    </citation>
    <scope>NUCLEOTIDE SEQUENCE [LARGE SCALE GENOMIC DNA]</scope>
    <source>
        <strain evidence="2">S238N-H82</strain>
        <tissue evidence="2">Testes</tissue>
    </source>
</reference>
<proteinExistence type="predicted"/>
<evidence type="ECO:0000313" key="2">
    <source>
        <dbReference type="EMBL" id="EEN59142.1"/>
    </source>
</evidence>
<feature type="transmembrane region" description="Helical" evidence="1">
    <location>
        <begin position="88"/>
        <end position="109"/>
    </location>
</feature>
<organism>
    <name type="scientific">Branchiostoma floridae</name>
    <name type="common">Florida lancelet</name>
    <name type="synonym">Amphioxus</name>
    <dbReference type="NCBI Taxonomy" id="7739"/>
    <lineage>
        <taxon>Eukaryota</taxon>
        <taxon>Metazoa</taxon>
        <taxon>Chordata</taxon>
        <taxon>Cephalochordata</taxon>
        <taxon>Leptocardii</taxon>
        <taxon>Amphioxiformes</taxon>
        <taxon>Branchiostomatidae</taxon>
        <taxon>Branchiostoma</taxon>
    </lineage>
</organism>
<dbReference type="AlphaFoldDB" id="C3YKS4"/>
<dbReference type="EMBL" id="GG666523">
    <property type="protein sequence ID" value="EEN59142.1"/>
    <property type="molecule type" value="Genomic_DNA"/>
</dbReference>
<keyword evidence="1" id="KW-0472">Membrane</keyword>
<evidence type="ECO:0000256" key="1">
    <source>
        <dbReference type="SAM" id="Phobius"/>
    </source>
</evidence>
<protein>
    <submittedName>
        <fullName evidence="2">Uncharacterized protein</fullName>
    </submittedName>
</protein>
<name>C3YKS4_BRAFL</name>
<gene>
    <name evidence="2" type="ORF">BRAFLDRAFT_63235</name>
</gene>
<feature type="transmembrane region" description="Helical" evidence="1">
    <location>
        <begin position="179"/>
        <end position="199"/>
    </location>
</feature>